<protein>
    <recommendedName>
        <fullName evidence="2">HK97 gp10 family phage protein</fullName>
    </recommendedName>
</protein>
<comment type="caution">
    <text evidence="1">The sequence shown here is derived from an EMBL/GenBank/DDBJ whole genome shotgun (WGS) entry which is preliminary data.</text>
</comment>
<evidence type="ECO:0008006" key="2">
    <source>
        <dbReference type="Google" id="ProtNLM"/>
    </source>
</evidence>
<evidence type="ECO:0000313" key="1">
    <source>
        <dbReference type="EMBL" id="KKN40051.1"/>
    </source>
</evidence>
<dbReference type="AlphaFoldDB" id="A0A0F9SSN2"/>
<accession>A0A0F9SSN2</accession>
<dbReference type="EMBL" id="LAZR01001728">
    <property type="protein sequence ID" value="KKN40051.1"/>
    <property type="molecule type" value="Genomic_DNA"/>
</dbReference>
<organism evidence="1">
    <name type="scientific">marine sediment metagenome</name>
    <dbReference type="NCBI Taxonomy" id="412755"/>
    <lineage>
        <taxon>unclassified sequences</taxon>
        <taxon>metagenomes</taxon>
        <taxon>ecological metagenomes</taxon>
    </lineage>
</organism>
<dbReference type="InterPro" id="IPR010064">
    <property type="entry name" value="HK97-gp10_tail"/>
</dbReference>
<proteinExistence type="predicted"/>
<sequence length="102" mass="11035">MVKITIHDDMLTAAIKDRAEKVLTAAASHVKSQARLTVPVDTGDLLNSIDTKQEGLEAKIGSDLHYAAYVEAGTSKMAAQPYLRPALMSSIAVLKRMLRAKL</sequence>
<dbReference type="Pfam" id="PF04883">
    <property type="entry name" value="HK97-gp10_like"/>
    <property type="match status" value="1"/>
</dbReference>
<gene>
    <name evidence="1" type="ORF">LCGC14_0737140</name>
</gene>
<name>A0A0F9SSN2_9ZZZZ</name>
<reference evidence="1" key="1">
    <citation type="journal article" date="2015" name="Nature">
        <title>Complex archaea that bridge the gap between prokaryotes and eukaryotes.</title>
        <authorList>
            <person name="Spang A."/>
            <person name="Saw J.H."/>
            <person name="Jorgensen S.L."/>
            <person name="Zaremba-Niedzwiedzka K."/>
            <person name="Martijn J."/>
            <person name="Lind A.E."/>
            <person name="van Eijk R."/>
            <person name="Schleper C."/>
            <person name="Guy L."/>
            <person name="Ettema T.J."/>
        </authorList>
    </citation>
    <scope>NUCLEOTIDE SEQUENCE</scope>
</reference>
<dbReference type="NCBIfam" id="TIGR01725">
    <property type="entry name" value="phge_HK97_gp10"/>
    <property type="match status" value="1"/>
</dbReference>